<feature type="transmembrane region" description="Helical" evidence="1">
    <location>
        <begin position="226"/>
        <end position="252"/>
    </location>
</feature>
<feature type="transmembrane region" description="Helical" evidence="1">
    <location>
        <begin position="300"/>
        <end position="319"/>
    </location>
</feature>
<sequence>MLNLMSSWRAPVAATVLALALALLVPVEGGAARSAAVLVAAIACVVAALALMVLTRRGRPGMRHELAATQRGVSLRRSGRSLGQLALHLSPVLLLTAAFPFAATRFIGQSVGGTSLGELLLASSVTVPWLSQAAAMPIYRGIGHLINNAPIERVRETFAGLWVATFAQTLLLVPVFAAVMALVLGWSLTTTAAYVALSVLHILFAQSLVVANVGRMRWAWASAWGAYAVALLAAPTLWFLPAIAGTLTQLYVLRRELGLLRRLQRLDLRDTAADLARGLLLGGVLWADKLVLFLVTDGRFAVQLVFAALMPAVIAYNYYFVRLAPWMDGAIGRVRSTLESRPSRELGAPSREVVSSVVVALSRTGLIGAVLVLAAVCFTLALAPADLGLVAAVASASWAFMMVTVSTYLLDYIGERTWSQLIGGLHLVFVLVAFLTLSGAATYTALFGVELLLLVGALTVTIRHWSVPEYTLFWRHAVSW</sequence>
<feature type="transmembrane region" description="Helical" evidence="1">
    <location>
        <begin position="36"/>
        <end position="54"/>
    </location>
</feature>
<keyword evidence="1" id="KW-0812">Transmembrane</keyword>
<name>A0A495Y0W1_9MICO</name>
<evidence type="ECO:0000313" key="3">
    <source>
        <dbReference type="EMBL" id="RKT77598.1"/>
    </source>
</evidence>
<keyword evidence="4" id="KW-1185">Reference proteome</keyword>
<keyword evidence="1" id="KW-0472">Membrane</keyword>
<protein>
    <recommendedName>
        <fullName evidence="6">O-antigen/teichoic acid export membrane protein</fullName>
    </recommendedName>
</protein>
<accession>A0A495Y0W1</accession>
<evidence type="ECO:0000313" key="4">
    <source>
        <dbReference type="Proteomes" id="UP000278440"/>
    </source>
</evidence>
<dbReference type="RefSeq" id="WP_121031553.1">
    <property type="nucleotide sequence ID" value="NZ_JACHVT010000001.1"/>
</dbReference>
<evidence type="ECO:0008006" key="6">
    <source>
        <dbReference type="Google" id="ProtNLM"/>
    </source>
</evidence>
<comment type="caution">
    <text evidence="3">The sequence shown here is derived from an EMBL/GenBank/DDBJ whole genome shotgun (WGS) entry which is preliminary data.</text>
</comment>
<keyword evidence="1" id="KW-1133">Transmembrane helix</keyword>
<feature type="transmembrane region" description="Helical" evidence="1">
    <location>
        <begin position="443"/>
        <end position="462"/>
    </location>
</feature>
<dbReference type="AlphaFoldDB" id="A0A495Y0W1"/>
<feature type="transmembrane region" description="Helical" evidence="1">
    <location>
        <begin position="85"/>
        <end position="107"/>
    </location>
</feature>
<dbReference type="EMBL" id="RBXT01000001">
    <property type="protein sequence ID" value="RKT77598.1"/>
    <property type="molecule type" value="Genomic_DNA"/>
</dbReference>
<organism evidence="3 4">
    <name type="scientific">Terracoccus luteus</name>
    <dbReference type="NCBI Taxonomy" id="53356"/>
    <lineage>
        <taxon>Bacteria</taxon>
        <taxon>Bacillati</taxon>
        <taxon>Actinomycetota</taxon>
        <taxon>Actinomycetes</taxon>
        <taxon>Micrococcales</taxon>
        <taxon>Intrasporangiaceae</taxon>
        <taxon>Terracoccus</taxon>
    </lineage>
</organism>
<reference evidence="3 4" key="1">
    <citation type="submission" date="2018-10" db="EMBL/GenBank/DDBJ databases">
        <title>Sequencing the genomes of 1000 actinobacteria strains.</title>
        <authorList>
            <person name="Klenk H.-P."/>
        </authorList>
    </citation>
    <scope>NUCLEOTIDE SEQUENCE [LARGE SCALE GENOMIC DNA]</scope>
    <source>
        <strain evidence="3 4">DSM 44267</strain>
    </source>
</reference>
<feature type="transmembrane region" description="Helical" evidence="1">
    <location>
        <begin position="119"/>
        <end position="139"/>
    </location>
</feature>
<proteinExistence type="predicted"/>
<dbReference type="OrthoDB" id="4406690at2"/>
<dbReference type="Proteomes" id="UP000278440">
    <property type="component" value="Unassembled WGS sequence"/>
</dbReference>
<feature type="transmembrane region" description="Helical" evidence="1">
    <location>
        <begin position="365"/>
        <end position="383"/>
    </location>
</feature>
<feature type="transmembrane region" description="Helical" evidence="1">
    <location>
        <begin position="192"/>
        <end position="214"/>
    </location>
</feature>
<dbReference type="EMBL" id="JACHVT010000001">
    <property type="protein sequence ID" value="MBB2985143.1"/>
    <property type="molecule type" value="Genomic_DNA"/>
</dbReference>
<dbReference type="Proteomes" id="UP000590811">
    <property type="component" value="Unassembled WGS sequence"/>
</dbReference>
<feature type="transmembrane region" description="Helical" evidence="1">
    <location>
        <begin position="389"/>
        <end position="410"/>
    </location>
</feature>
<evidence type="ECO:0000313" key="2">
    <source>
        <dbReference type="EMBL" id="MBB2985143.1"/>
    </source>
</evidence>
<gene>
    <name evidence="3" type="ORF">DFJ68_1022</name>
    <name evidence="2" type="ORF">FHW14_000283</name>
</gene>
<evidence type="ECO:0000313" key="5">
    <source>
        <dbReference type="Proteomes" id="UP000590811"/>
    </source>
</evidence>
<evidence type="ECO:0000256" key="1">
    <source>
        <dbReference type="SAM" id="Phobius"/>
    </source>
</evidence>
<reference evidence="2 5" key="2">
    <citation type="submission" date="2020-08" db="EMBL/GenBank/DDBJ databases">
        <title>Genomic Encyclopedia of Type Strains, Phase IV (KMG-V): Genome sequencing to study the core and pangenomes of soil and plant-associated prokaryotes.</title>
        <authorList>
            <person name="Whitman W."/>
        </authorList>
    </citation>
    <scope>NUCLEOTIDE SEQUENCE [LARGE SCALE GENOMIC DNA]</scope>
    <source>
        <strain evidence="2 5">B3ACCR2</strain>
    </source>
</reference>
<feature type="transmembrane region" description="Helical" evidence="1">
    <location>
        <begin position="160"/>
        <end position="186"/>
    </location>
</feature>
<feature type="transmembrane region" description="Helical" evidence="1">
    <location>
        <begin position="417"/>
        <end position="437"/>
    </location>
</feature>